<feature type="domain" description="Cyclin-like" evidence="7">
    <location>
        <begin position="123"/>
        <end position="211"/>
    </location>
</feature>
<evidence type="ECO:0000259" key="7">
    <source>
        <dbReference type="SMART" id="SM00385"/>
    </source>
</evidence>
<dbReference type="PANTHER" id="PTHR10177">
    <property type="entry name" value="CYCLINS"/>
    <property type="match status" value="1"/>
</dbReference>
<keyword evidence="6" id="KW-0812">Transmembrane</keyword>
<proteinExistence type="inferred from homology"/>
<keyword evidence="6" id="KW-1133">Transmembrane helix</keyword>
<dbReference type="PROSITE" id="PS00292">
    <property type="entry name" value="CYCLINS"/>
    <property type="match status" value="1"/>
</dbReference>
<dbReference type="FunFam" id="1.10.472.10:FF:000060">
    <property type="entry name" value="D6-type cyclin"/>
    <property type="match status" value="1"/>
</dbReference>
<dbReference type="SMART" id="SM01332">
    <property type="entry name" value="Cyclin_C"/>
    <property type="match status" value="1"/>
</dbReference>
<evidence type="ECO:0000256" key="4">
    <source>
        <dbReference type="ARBA" id="ARBA00023306"/>
    </source>
</evidence>
<evidence type="ECO:0000256" key="1">
    <source>
        <dbReference type="ARBA" id="ARBA00009065"/>
    </source>
</evidence>
<dbReference type="GO" id="GO:0051301">
    <property type="term" value="P:cell division"/>
    <property type="evidence" value="ECO:0007669"/>
    <property type="project" value="UniProtKB-KW"/>
</dbReference>
<dbReference type="CDD" id="cd20544">
    <property type="entry name" value="CYCLIN_AtCycD-like_rpt2"/>
    <property type="match status" value="1"/>
</dbReference>
<dbReference type="CDD" id="cd20543">
    <property type="entry name" value="CYCLIN_AtCycD-like_rpt1"/>
    <property type="match status" value="1"/>
</dbReference>
<gene>
    <name evidence="9" type="ORF">PHJA_001752600</name>
</gene>
<dbReference type="EMBL" id="BMAC01000420">
    <property type="protein sequence ID" value="GFP96085.1"/>
    <property type="molecule type" value="Genomic_DNA"/>
</dbReference>
<dbReference type="SMART" id="SM00385">
    <property type="entry name" value="CYCLIN"/>
    <property type="match status" value="1"/>
</dbReference>
<evidence type="ECO:0000313" key="9">
    <source>
        <dbReference type="EMBL" id="GFP96085.1"/>
    </source>
</evidence>
<evidence type="ECO:0000256" key="3">
    <source>
        <dbReference type="ARBA" id="ARBA00023127"/>
    </source>
</evidence>
<keyword evidence="3 5" id="KW-0195">Cyclin</keyword>
<protein>
    <submittedName>
        <fullName evidence="9">Cyclin-d3-2</fullName>
    </submittedName>
</protein>
<evidence type="ECO:0000256" key="2">
    <source>
        <dbReference type="ARBA" id="ARBA00022618"/>
    </source>
</evidence>
<keyword evidence="4" id="KW-0131">Cell cycle</keyword>
<evidence type="ECO:0000259" key="8">
    <source>
        <dbReference type="SMART" id="SM01332"/>
    </source>
</evidence>
<keyword evidence="10" id="KW-1185">Reference proteome</keyword>
<dbReference type="InterPro" id="IPR006671">
    <property type="entry name" value="Cyclin_N"/>
</dbReference>
<reference evidence="9" key="1">
    <citation type="submission" date="2020-07" db="EMBL/GenBank/DDBJ databases">
        <title>Ethylene signaling mediates host invasion by parasitic plants.</title>
        <authorList>
            <person name="Yoshida S."/>
        </authorList>
    </citation>
    <scope>NUCLEOTIDE SEQUENCE</scope>
    <source>
        <strain evidence="9">Okayama</strain>
    </source>
</reference>
<dbReference type="AlphaFoldDB" id="A0A830CLY2"/>
<organism evidence="9 10">
    <name type="scientific">Phtheirospermum japonicum</name>
    <dbReference type="NCBI Taxonomy" id="374723"/>
    <lineage>
        <taxon>Eukaryota</taxon>
        <taxon>Viridiplantae</taxon>
        <taxon>Streptophyta</taxon>
        <taxon>Embryophyta</taxon>
        <taxon>Tracheophyta</taxon>
        <taxon>Spermatophyta</taxon>
        <taxon>Magnoliopsida</taxon>
        <taxon>eudicotyledons</taxon>
        <taxon>Gunneridae</taxon>
        <taxon>Pentapetalae</taxon>
        <taxon>asterids</taxon>
        <taxon>lamiids</taxon>
        <taxon>Lamiales</taxon>
        <taxon>Orobanchaceae</taxon>
        <taxon>Orobanchaceae incertae sedis</taxon>
        <taxon>Phtheirospermum</taxon>
    </lineage>
</organism>
<dbReference type="OrthoDB" id="5590282at2759"/>
<dbReference type="Proteomes" id="UP000653305">
    <property type="component" value="Unassembled WGS sequence"/>
</dbReference>
<feature type="transmembrane region" description="Helical" evidence="6">
    <location>
        <begin position="124"/>
        <end position="146"/>
    </location>
</feature>
<comment type="caution">
    <text evidence="9">The sequence shown here is derived from an EMBL/GenBank/DDBJ whole genome shotgun (WGS) entry which is preliminary data.</text>
</comment>
<dbReference type="InterPro" id="IPR036915">
    <property type="entry name" value="Cyclin-like_sf"/>
</dbReference>
<keyword evidence="6" id="KW-0472">Membrane</keyword>
<dbReference type="Gene3D" id="1.10.472.10">
    <property type="entry name" value="Cyclin-like"/>
    <property type="match status" value="2"/>
</dbReference>
<accession>A0A830CLY2</accession>
<dbReference type="InterPro" id="IPR004367">
    <property type="entry name" value="Cyclin_C-dom"/>
</dbReference>
<evidence type="ECO:0000313" key="10">
    <source>
        <dbReference type="Proteomes" id="UP000653305"/>
    </source>
</evidence>
<dbReference type="Pfam" id="PF02984">
    <property type="entry name" value="Cyclin_C"/>
    <property type="match status" value="1"/>
</dbReference>
<comment type="similarity">
    <text evidence="1">Belongs to the cyclin family. Cyclin D subfamily.</text>
</comment>
<sequence>MEKRTGVKGLSDKTPSLLTFFEAFAPSSQKKKNMVSHFQNPIFDALYCEEERFDDGFILKDPEIKDFNEIQQNPFVFVEHDLSWDDDEVSCLLSKEKRQARLICYDVINSDGSLKMLRNDAVKWMLSVIGYYGFSALTAVLAVNYYDRFITSLCFQKDKPWMSQLAAVACLSIAAKVEETQVPLLLDLQVEECKYLFEAKTIQRMEILVLTSLKWKMNPVTPMSYFDHFARRFGIIKNLHWDFLRRCESVILSIITDCRLVNHHPSVIACATMIYVIREIETGDAIEYQNQIINVLETSKEKIDDCHKLIVEAMMDDLSRKSCLKRKYSSIPNSPSGVIDAYFSSDSSVDSWAVGSSVSASPDPFFKRSRAQDQHMRLAPIVGVANRTN</sequence>
<feature type="domain" description="Cyclin C-terminal" evidence="8">
    <location>
        <begin position="220"/>
        <end position="347"/>
    </location>
</feature>
<dbReference type="SUPFAM" id="SSF47954">
    <property type="entry name" value="Cyclin-like"/>
    <property type="match status" value="2"/>
</dbReference>
<evidence type="ECO:0000256" key="5">
    <source>
        <dbReference type="RuleBase" id="RU000383"/>
    </source>
</evidence>
<dbReference type="Pfam" id="PF00134">
    <property type="entry name" value="Cyclin_N"/>
    <property type="match status" value="1"/>
</dbReference>
<dbReference type="InterPro" id="IPR039361">
    <property type="entry name" value="Cyclin"/>
</dbReference>
<keyword evidence="2" id="KW-0132">Cell division</keyword>
<name>A0A830CLY2_9LAMI</name>
<evidence type="ECO:0000256" key="6">
    <source>
        <dbReference type="SAM" id="Phobius"/>
    </source>
</evidence>
<dbReference type="InterPro" id="IPR048258">
    <property type="entry name" value="Cyclins_cyclin-box"/>
</dbReference>
<dbReference type="InterPro" id="IPR013763">
    <property type="entry name" value="Cyclin-like_dom"/>
</dbReference>